<comment type="function">
    <text evidence="7">May be involved in transport vesicle docking to the plasma membrane.</text>
</comment>
<dbReference type="GO" id="GO:0005544">
    <property type="term" value="F:calcium-dependent phospholipid binding"/>
    <property type="evidence" value="ECO:0007669"/>
    <property type="project" value="TreeGrafter"/>
</dbReference>
<dbReference type="GO" id="GO:0005509">
    <property type="term" value="F:calcium ion binding"/>
    <property type="evidence" value="ECO:0007669"/>
    <property type="project" value="TreeGrafter"/>
</dbReference>
<dbReference type="GO" id="GO:0048488">
    <property type="term" value="P:synaptic vesicle endocytosis"/>
    <property type="evidence" value="ECO:0007669"/>
    <property type="project" value="TreeGrafter"/>
</dbReference>
<evidence type="ECO:0000256" key="5">
    <source>
        <dbReference type="ARBA" id="ARBA00022989"/>
    </source>
</evidence>
<dbReference type="SUPFAM" id="SSF49562">
    <property type="entry name" value="C2 domain (Calcium/lipid-binding domain, CaLB)"/>
    <property type="match status" value="2"/>
</dbReference>
<feature type="domain" description="C2" evidence="12">
    <location>
        <begin position="287"/>
        <end position="423"/>
    </location>
</feature>
<organism evidence="13 14">
    <name type="scientific">Erinaceus europaeus</name>
    <name type="common">Western European hedgehog</name>
    <dbReference type="NCBI Taxonomy" id="9365"/>
    <lineage>
        <taxon>Eukaryota</taxon>
        <taxon>Metazoa</taxon>
        <taxon>Chordata</taxon>
        <taxon>Craniata</taxon>
        <taxon>Vertebrata</taxon>
        <taxon>Euteleostomi</taxon>
        <taxon>Mammalia</taxon>
        <taxon>Eutheria</taxon>
        <taxon>Laurasiatheria</taxon>
        <taxon>Eulipotyphla</taxon>
        <taxon>Erinaceidae</taxon>
        <taxon>Erinaceinae</taxon>
        <taxon>Erinaceus</taxon>
    </lineage>
</organism>
<feature type="region of interest" description="Disordered" evidence="11">
    <location>
        <begin position="38"/>
        <end position="57"/>
    </location>
</feature>
<dbReference type="GO" id="GO:0030672">
    <property type="term" value="C:synaptic vesicle membrane"/>
    <property type="evidence" value="ECO:0007669"/>
    <property type="project" value="TreeGrafter"/>
</dbReference>
<dbReference type="GO" id="GO:0030424">
    <property type="term" value="C:axon"/>
    <property type="evidence" value="ECO:0007669"/>
    <property type="project" value="TreeGrafter"/>
</dbReference>
<protein>
    <recommendedName>
        <fullName evidence="9">Synaptotagmin-13</fullName>
    </recommendedName>
    <alternativeName>
        <fullName evidence="10">Synaptotagmin XIII</fullName>
    </alternativeName>
</protein>
<evidence type="ECO:0000256" key="7">
    <source>
        <dbReference type="ARBA" id="ARBA00058123"/>
    </source>
</evidence>
<dbReference type="GO" id="GO:0031045">
    <property type="term" value="C:dense core granule"/>
    <property type="evidence" value="ECO:0007669"/>
    <property type="project" value="TreeGrafter"/>
</dbReference>
<evidence type="ECO:0000259" key="12">
    <source>
        <dbReference type="PROSITE" id="PS50004"/>
    </source>
</evidence>
<dbReference type="PANTHER" id="PTHR10024:SF250">
    <property type="entry name" value="SYNAPTOTAGMIN-13"/>
    <property type="match status" value="1"/>
</dbReference>
<keyword evidence="3" id="KW-0812">Transmembrane</keyword>
<feature type="domain" description="C2" evidence="12">
    <location>
        <begin position="158"/>
        <end position="275"/>
    </location>
</feature>
<evidence type="ECO:0000256" key="11">
    <source>
        <dbReference type="SAM" id="MobiDB-lite"/>
    </source>
</evidence>
<dbReference type="OrthoDB" id="9997431at2759"/>
<name>A0A1S2ZGU0_ERIEU</name>
<dbReference type="GO" id="GO:0030276">
    <property type="term" value="F:clathrin binding"/>
    <property type="evidence" value="ECO:0007669"/>
    <property type="project" value="TreeGrafter"/>
</dbReference>
<dbReference type="FunFam" id="2.60.40.150:FF:000145">
    <property type="entry name" value="Synaptotagmin 13"/>
    <property type="match status" value="1"/>
</dbReference>
<comment type="subunit">
    <text evidence="8">Interacts with NRXN1.</text>
</comment>
<dbReference type="CTD" id="57586"/>
<keyword evidence="4" id="KW-0677">Repeat</keyword>
<dbReference type="SMART" id="SM00239">
    <property type="entry name" value="C2"/>
    <property type="match status" value="1"/>
</dbReference>
<comment type="similarity">
    <text evidence="2">Belongs to the synaptotagmin family.</text>
</comment>
<evidence type="ECO:0000256" key="6">
    <source>
        <dbReference type="ARBA" id="ARBA00023136"/>
    </source>
</evidence>
<dbReference type="eggNOG" id="KOG1028">
    <property type="taxonomic scope" value="Eukaryota"/>
</dbReference>
<evidence type="ECO:0000256" key="3">
    <source>
        <dbReference type="ARBA" id="ARBA00022692"/>
    </source>
</evidence>
<evidence type="ECO:0000256" key="2">
    <source>
        <dbReference type="ARBA" id="ARBA00006996"/>
    </source>
</evidence>
<evidence type="ECO:0000313" key="13">
    <source>
        <dbReference type="Proteomes" id="UP001652624"/>
    </source>
</evidence>
<keyword evidence="5" id="KW-1133">Transmembrane helix</keyword>
<dbReference type="Proteomes" id="UP001652624">
    <property type="component" value="Chromosome 17"/>
</dbReference>
<sequence length="427" mass="47291">MVLSVPVIALGATLGTATSILALCGVTCLCRHMHPKKGLLQRDRDPDPEKGRPGVLRPSQQFNVKKSTEPVQPRALLQFPDVYGPRPAVTAPEVINYADYTLRTTEEPAAPASPSALSDSRLKRQVTEELFILPQNGVVEDVCVMETWNPEKAASWKQAPKLHYCLDYDRQKAELFVTRLEAVTSDHDGGCDCYVQGSVANRMGSVEAQTALKKRQLHTIWEEGLVLPLAEEELPTATLTLTLRTCDRFSRHSVAGELRLSLDGVTVPLGAAQWGELKTSVKESSEGAGEVLLSVSYLPAASRLLVVLIKAKNLHSTQPKELLGKDVSVKVTLKHQARKLKKKQTKRAKHKINPVWNEMIMFELPDELLRDSSVELEVLGQDEGGRSCTPLGHCSLGLHAAGSQRSHWEEMLKNPRRQIAMWHQLHL</sequence>
<dbReference type="FunFam" id="2.60.40.150:FF:000101">
    <property type="entry name" value="Synaptotagmin 13"/>
    <property type="match status" value="1"/>
</dbReference>
<dbReference type="AlphaFoldDB" id="A0A1S2ZGU0"/>
<dbReference type="GeneID" id="103109956"/>
<dbReference type="GO" id="GO:0001786">
    <property type="term" value="F:phosphatidylserine binding"/>
    <property type="evidence" value="ECO:0007669"/>
    <property type="project" value="TreeGrafter"/>
</dbReference>
<dbReference type="InParanoid" id="A0A1S2ZGU0"/>
<gene>
    <name evidence="14" type="primary">SYT13</name>
</gene>
<keyword evidence="13" id="KW-1185">Reference proteome</keyword>
<comment type="subcellular location">
    <subcellularLocation>
        <location evidence="1">Membrane</location>
        <topology evidence="1">Single-pass membrane protein</topology>
    </subcellularLocation>
</comment>
<dbReference type="Pfam" id="PF00168">
    <property type="entry name" value="C2"/>
    <property type="match status" value="2"/>
</dbReference>
<keyword evidence="6" id="KW-0472">Membrane</keyword>
<evidence type="ECO:0000313" key="14">
    <source>
        <dbReference type="RefSeq" id="XP_007519161.1"/>
    </source>
</evidence>
<dbReference type="RefSeq" id="XP_007519161.1">
    <property type="nucleotide sequence ID" value="XM_007519099.3"/>
</dbReference>
<evidence type="ECO:0000256" key="10">
    <source>
        <dbReference type="ARBA" id="ARBA00074981"/>
    </source>
</evidence>
<evidence type="ECO:0000256" key="1">
    <source>
        <dbReference type="ARBA" id="ARBA00004167"/>
    </source>
</evidence>
<dbReference type="GO" id="GO:0000149">
    <property type="term" value="F:SNARE binding"/>
    <property type="evidence" value="ECO:0007669"/>
    <property type="project" value="TreeGrafter"/>
</dbReference>
<dbReference type="PROSITE" id="PS50004">
    <property type="entry name" value="C2"/>
    <property type="match status" value="2"/>
</dbReference>
<dbReference type="PANTHER" id="PTHR10024">
    <property type="entry name" value="SYNAPTOTAGMIN"/>
    <property type="match status" value="1"/>
</dbReference>
<evidence type="ECO:0000256" key="8">
    <source>
        <dbReference type="ARBA" id="ARBA00065023"/>
    </source>
</evidence>
<dbReference type="InterPro" id="IPR028692">
    <property type="entry name" value="Syt13_C2B"/>
</dbReference>
<evidence type="ECO:0000256" key="9">
    <source>
        <dbReference type="ARBA" id="ARBA00067733"/>
    </source>
</evidence>
<dbReference type="InterPro" id="IPR000008">
    <property type="entry name" value="C2_dom"/>
</dbReference>
<reference evidence="14" key="1">
    <citation type="submission" date="2025-08" db="UniProtKB">
        <authorList>
            <consortium name="RefSeq"/>
        </authorList>
    </citation>
    <scope>IDENTIFICATION</scope>
</reference>
<dbReference type="CDD" id="cd08407">
    <property type="entry name" value="C2B_Synaptotagmin-13"/>
    <property type="match status" value="1"/>
</dbReference>
<dbReference type="FunCoup" id="A0A1S2ZGU0">
    <property type="interactions" value="736"/>
</dbReference>
<dbReference type="GO" id="GO:0048791">
    <property type="term" value="P:calcium ion-regulated exocytosis of neurotransmitter"/>
    <property type="evidence" value="ECO:0007669"/>
    <property type="project" value="TreeGrafter"/>
</dbReference>
<dbReference type="Gene3D" id="2.60.40.150">
    <property type="entry name" value="C2 domain"/>
    <property type="match status" value="2"/>
</dbReference>
<dbReference type="GO" id="GO:0005886">
    <property type="term" value="C:plasma membrane"/>
    <property type="evidence" value="ECO:0007669"/>
    <property type="project" value="TreeGrafter"/>
</dbReference>
<dbReference type="InterPro" id="IPR035892">
    <property type="entry name" value="C2_domain_sf"/>
</dbReference>
<dbReference type="STRING" id="9365.ENSEEUP00000007645"/>
<feature type="compositionally biased region" description="Basic and acidic residues" evidence="11">
    <location>
        <begin position="40"/>
        <end position="52"/>
    </location>
</feature>
<evidence type="ECO:0000256" key="4">
    <source>
        <dbReference type="ARBA" id="ARBA00022737"/>
    </source>
</evidence>
<proteinExistence type="inferred from homology"/>
<accession>A0A1S2ZGU0</accession>